<proteinExistence type="predicted"/>
<comment type="caution">
    <text evidence="1">The sequence shown here is derived from an EMBL/GenBank/DDBJ whole genome shotgun (WGS) entry which is preliminary data.</text>
</comment>
<accession>A0A5J4RU21</accession>
<name>A0A5J4RU21_9ZZZZ</name>
<reference evidence="1" key="1">
    <citation type="submission" date="2019-03" db="EMBL/GenBank/DDBJ databases">
        <title>Single cell metagenomics reveals metabolic interactions within the superorganism composed of flagellate Streblomastix strix and complex community of Bacteroidetes bacteria on its surface.</title>
        <authorList>
            <person name="Treitli S.C."/>
            <person name="Kolisko M."/>
            <person name="Husnik F."/>
            <person name="Keeling P."/>
            <person name="Hampl V."/>
        </authorList>
    </citation>
    <scope>NUCLEOTIDE SEQUENCE</scope>
    <source>
        <strain evidence="1">STM</strain>
    </source>
</reference>
<protein>
    <submittedName>
        <fullName evidence="1">Uncharacterized protein</fullName>
    </submittedName>
</protein>
<organism evidence="1">
    <name type="scientific">termite gut metagenome</name>
    <dbReference type="NCBI Taxonomy" id="433724"/>
    <lineage>
        <taxon>unclassified sequences</taxon>
        <taxon>metagenomes</taxon>
        <taxon>organismal metagenomes</taxon>
    </lineage>
</organism>
<dbReference type="AlphaFoldDB" id="A0A5J4RU21"/>
<evidence type="ECO:0000313" key="1">
    <source>
        <dbReference type="EMBL" id="KAA6337284.1"/>
    </source>
</evidence>
<sequence>MSRSRKHTPYFNIACCQSNKKSKTYCHRLFRKCEKQSIRNDELLPIKMDEVMNEWDFNGDGKFFWKNCPREELRK</sequence>
<gene>
    <name evidence="1" type="ORF">EZS27_014622</name>
</gene>
<dbReference type="EMBL" id="SNRY01000713">
    <property type="protein sequence ID" value="KAA6337284.1"/>
    <property type="molecule type" value="Genomic_DNA"/>
</dbReference>